<organism evidence="1 2">
    <name type="scientific">Quercus rubra</name>
    <name type="common">Northern red oak</name>
    <name type="synonym">Quercus borealis</name>
    <dbReference type="NCBI Taxonomy" id="3512"/>
    <lineage>
        <taxon>Eukaryota</taxon>
        <taxon>Viridiplantae</taxon>
        <taxon>Streptophyta</taxon>
        <taxon>Embryophyta</taxon>
        <taxon>Tracheophyta</taxon>
        <taxon>Spermatophyta</taxon>
        <taxon>Magnoliopsida</taxon>
        <taxon>eudicotyledons</taxon>
        <taxon>Gunneridae</taxon>
        <taxon>Pentapetalae</taxon>
        <taxon>rosids</taxon>
        <taxon>fabids</taxon>
        <taxon>Fagales</taxon>
        <taxon>Fagaceae</taxon>
        <taxon>Quercus</taxon>
    </lineage>
</organism>
<dbReference type="PANTHER" id="PTHR33103:SF19">
    <property type="entry name" value="OS09G0544700 PROTEIN"/>
    <property type="match status" value="1"/>
</dbReference>
<accession>A0AAN7EUG6</accession>
<dbReference type="Pfam" id="PF05056">
    <property type="entry name" value="DUF674"/>
    <property type="match status" value="1"/>
</dbReference>
<sequence length="232" mass="25730">MASSKVSMKLYIDRKNSRVLFAEAGKEFIDFLFNFLAPPVGTLLPHLNREVLSGLHNIYESIQNSSGTYLQPNVLKATLLKPKVYVSGGCADPLLQLPNVEFSTPWIIFGCHEKHTYMSKDYGLNCPMCKRPMNCSYKLIGPSSKPSSGEGGYVKGTITYMVSDDLAVEPLTSIIGTLRNKFNVKDIGALDEKVVDLDMDVGLKLLKASLQSKSILTDVFLPMLKKEVKMEK</sequence>
<evidence type="ECO:0000313" key="1">
    <source>
        <dbReference type="EMBL" id="KAK4579056.1"/>
    </source>
</evidence>
<dbReference type="Proteomes" id="UP001324115">
    <property type="component" value="Unassembled WGS sequence"/>
</dbReference>
<proteinExistence type="predicted"/>
<name>A0AAN7EUG6_QUERU</name>
<dbReference type="PANTHER" id="PTHR33103">
    <property type="entry name" value="OS01G0153900 PROTEIN"/>
    <property type="match status" value="1"/>
</dbReference>
<comment type="caution">
    <text evidence="1">The sequence shown here is derived from an EMBL/GenBank/DDBJ whole genome shotgun (WGS) entry which is preliminary data.</text>
</comment>
<dbReference type="InterPro" id="IPR007750">
    <property type="entry name" value="DUF674"/>
</dbReference>
<gene>
    <name evidence="1" type="ORF">RGQ29_028930</name>
</gene>
<dbReference type="EMBL" id="JAXUIC010000008">
    <property type="protein sequence ID" value="KAK4579056.1"/>
    <property type="molecule type" value="Genomic_DNA"/>
</dbReference>
<protein>
    <submittedName>
        <fullName evidence="1">Uncharacterized protein</fullName>
    </submittedName>
</protein>
<keyword evidence="2" id="KW-1185">Reference proteome</keyword>
<dbReference type="AlphaFoldDB" id="A0AAN7EUG6"/>
<reference evidence="1 2" key="1">
    <citation type="journal article" date="2023" name="G3 (Bethesda)">
        <title>A haplotype-resolved chromosome-scale genome for Quercus rubra L. provides insights into the genetics of adaptive traits for red oak species.</title>
        <authorList>
            <person name="Kapoor B."/>
            <person name="Jenkins J."/>
            <person name="Schmutz J."/>
            <person name="Zhebentyayeva T."/>
            <person name="Kuelheim C."/>
            <person name="Coggeshall M."/>
            <person name="Heim C."/>
            <person name="Lasky J.R."/>
            <person name="Leites L."/>
            <person name="Islam-Faridi N."/>
            <person name="Romero-Severson J."/>
            <person name="DeLeo V.L."/>
            <person name="Lucas S.M."/>
            <person name="Lazic D."/>
            <person name="Gailing O."/>
            <person name="Carlson J."/>
            <person name="Staton M."/>
        </authorList>
    </citation>
    <scope>NUCLEOTIDE SEQUENCE [LARGE SCALE GENOMIC DNA]</scope>
    <source>
        <strain evidence="1">Pseudo-F2</strain>
    </source>
</reference>
<evidence type="ECO:0000313" key="2">
    <source>
        <dbReference type="Proteomes" id="UP001324115"/>
    </source>
</evidence>